<dbReference type="Pfam" id="PF23023">
    <property type="entry name" value="Anti-Pycsar_Apyc1"/>
    <property type="match status" value="1"/>
</dbReference>
<evidence type="ECO:0000256" key="9">
    <source>
        <dbReference type="ARBA" id="ARBA00023204"/>
    </source>
</evidence>
<gene>
    <name evidence="15" type="ORF">MDCFG202_LOCUS475718</name>
</gene>
<feature type="region of interest" description="Disordered" evidence="13">
    <location>
        <begin position="617"/>
        <end position="663"/>
    </location>
</feature>
<sequence>MSTFNGIVSEFPEIWIDFFRRNADAQPPLACFLSHVHSDHLAGLEKPKFTRLTELTREKSVYCSAATREILLRLERYPCRINYGKGVLEARQQTFKHLSKVLRSLPLETPTSIELCPGREIQVTLFDANHCPGAVMFLVEGDGKAILYTGDIRSEPWFVNAIERNPNLIEYTSGLKTLDKIYLDTSFTEDVPFETKAQGITELLKKISKYPNDTVFHFQAWTYGYEDVWIALSKALKSKIHVDDYKLRIYGSLKSRNPRSQFDADMHLAPESPALTGHMCGNTPHLGCMTSDVNVRLHSCERGNICEVASKDMTVSIQPIIAHLSEGKDLAEVGVGGGGDDFKQEAELEFVDQANLAALFDVALSSSATSSQKSDMLREGLEQLLSTGRNIPLDWDVDTLSTNSAKEVIAILVQKLRTNRKNQKSVHEEALPKTIYFPYSRHSSLPELRHFVEAFRPKDIWPCTVNTAECWIGLMPRLFLSSYLSMSEWLRNGTTIESLFGQFCSSKEFEHDRVMQAIAAKNALCSQNQQHASQTTVDSDPAPSSPNHEPQDLQEQKPGNFEHVFVSLLVDTQVSGYQEQTNLDPEQPDDLNTLPENLSARSASDGLIEQLEGIPQDLDTAPEASPGNVSDARTHSSSTRKRGISNVSQNVPEDEYRETANTSGKLRRLGIPEDYPLACQEAYWQMIRNIEGDTPWTPLQLISTSSEYNCVEKEI</sequence>
<evidence type="ECO:0000256" key="1">
    <source>
        <dbReference type="ARBA" id="ARBA00004123"/>
    </source>
</evidence>
<keyword evidence="8" id="KW-0233">DNA recombination</keyword>
<keyword evidence="10" id="KW-0539">Nucleus</keyword>
<dbReference type="AlphaFoldDB" id="A0A9N8RLV0"/>
<keyword evidence="3" id="KW-0540">Nuclease</keyword>
<name>A0A9N8RLV0_GIBZA</name>
<feature type="domain" description="DNA repair metallo-beta-lactamase" evidence="14">
    <location>
        <begin position="434"/>
        <end position="466"/>
    </location>
</feature>
<dbReference type="PANTHER" id="PTHR23240">
    <property type="entry name" value="DNA CROSS-LINK REPAIR PROTEIN PSO2/SNM1-RELATED"/>
    <property type="match status" value="1"/>
</dbReference>
<dbReference type="Pfam" id="PF07522">
    <property type="entry name" value="DRMBL"/>
    <property type="match status" value="1"/>
</dbReference>
<protein>
    <recommendedName>
        <fullName evidence="11">Protein artemis</fullName>
    </recommendedName>
    <alternativeName>
        <fullName evidence="12">DNA cross-link repair 1C protein</fullName>
    </alternativeName>
</protein>
<comment type="caution">
    <text evidence="15">The sequence shown here is derived from an EMBL/GenBank/DDBJ whole genome shotgun (WGS) entry which is preliminary data.</text>
</comment>
<evidence type="ECO:0000259" key="14">
    <source>
        <dbReference type="Pfam" id="PF07522"/>
    </source>
</evidence>
<comment type="similarity">
    <text evidence="2">Belongs to the DNA repair metallo-beta-lactamase (DRMBL) family.</text>
</comment>
<keyword evidence="7" id="KW-0269">Exonuclease</keyword>
<dbReference type="GO" id="GO:0035312">
    <property type="term" value="F:5'-3' DNA exonuclease activity"/>
    <property type="evidence" value="ECO:0007669"/>
    <property type="project" value="TreeGrafter"/>
</dbReference>
<dbReference type="EMBL" id="CAJPIJ010000172">
    <property type="protein sequence ID" value="CAG2001890.1"/>
    <property type="molecule type" value="Genomic_DNA"/>
</dbReference>
<dbReference type="GO" id="GO:0004519">
    <property type="term" value="F:endonuclease activity"/>
    <property type="evidence" value="ECO:0007669"/>
    <property type="project" value="UniProtKB-KW"/>
</dbReference>
<organism evidence="15 16">
    <name type="scientific">Gibberella zeae</name>
    <name type="common">Wheat head blight fungus</name>
    <name type="synonym">Fusarium graminearum</name>
    <dbReference type="NCBI Taxonomy" id="5518"/>
    <lineage>
        <taxon>Eukaryota</taxon>
        <taxon>Fungi</taxon>
        <taxon>Dikarya</taxon>
        <taxon>Ascomycota</taxon>
        <taxon>Pezizomycotina</taxon>
        <taxon>Sordariomycetes</taxon>
        <taxon>Hypocreomycetidae</taxon>
        <taxon>Hypocreales</taxon>
        <taxon>Nectriaceae</taxon>
        <taxon>Fusarium</taxon>
    </lineage>
</organism>
<accession>A0A9N8RLV0</accession>
<evidence type="ECO:0000313" key="15">
    <source>
        <dbReference type="EMBL" id="CAG2001890.1"/>
    </source>
</evidence>
<evidence type="ECO:0000256" key="6">
    <source>
        <dbReference type="ARBA" id="ARBA00022801"/>
    </source>
</evidence>
<evidence type="ECO:0000256" key="7">
    <source>
        <dbReference type="ARBA" id="ARBA00022839"/>
    </source>
</evidence>
<keyword evidence="6" id="KW-0378">Hydrolase</keyword>
<keyword evidence="4" id="KW-0255">Endonuclease</keyword>
<evidence type="ECO:0000256" key="3">
    <source>
        <dbReference type="ARBA" id="ARBA00022722"/>
    </source>
</evidence>
<feature type="region of interest" description="Disordered" evidence="13">
    <location>
        <begin position="529"/>
        <end position="555"/>
    </location>
</feature>
<dbReference type="SUPFAM" id="SSF56281">
    <property type="entry name" value="Metallo-hydrolase/oxidoreductase"/>
    <property type="match status" value="1"/>
</dbReference>
<dbReference type="Proteomes" id="UP000746612">
    <property type="component" value="Unassembled WGS sequence"/>
</dbReference>
<dbReference type="Gene3D" id="3.60.15.10">
    <property type="entry name" value="Ribonuclease Z/Hydroxyacylglutathione hydrolase-like"/>
    <property type="match status" value="1"/>
</dbReference>
<dbReference type="GO" id="GO:0036297">
    <property type="term" value="P:interstrand cross-link repair"/>
    <property type="evidence" value="ECO:0007669"/>
    <property type="project" value="TreeGrafter"/>
</dbReference>
<comment type="subcellular location">
    <subcellularLocation>
        <location evidence="1">Nucleus</location>
    </subcellularLocation>
</comment>
<evidence type="ECO:0000256" key="8">
    <source>
        <dbReference type="ARBA" id="ARBA00023172"/>
    </source>
</evidence>
<evidence type="ECO:0000313" key="16">
    <source>
        <dbReference type="Proteomes" id="UP000746612"/>
    </source>
</evidence>
<keyword evidence="5" id="KW-0227">DNA damage</keyword>
<evidence type="ECO:0000256" key="4">
    <source>
        <dbReference type="ARBA" id="ARBA00022759"/>
    </source>
</evidence>
<proteinExistence type="inferred from homology"/>
<dbReference type="InterPro" id="IPR036866">
    <property type="entry name" value="RibonucZ/Hydroxyglut_hydro"/>
</dbReference>
<evidence type="ECO:0000256" key="10">
    <source>
        <dbReference type="ARBA" id="ARBA00023242"/>
    </source>
</evidence>
<reference evidence="15" key="1">
    <citation type="submission" date="2021-03" db="EMBL/GenBank/DDBJ databases">
        <authorList>
            <person name="Alouane T."/>
            <person name="Langin T."/>
            <person name="Bonhomme L."/>
        </authorList>
    </citation>
    <scope>NUCLEOTIDE SEQUENCE</scope>
    <source>
        <strain evidence="15">MDC_Fg202</strain>
    </source>
</reference>
<dbReference type="GO" id="GO:0006303">
    <property type="term" value="P:double-strand break repair via nonhomologous end joining"/>
    <property type="evidence" value="ECO:0007669"/>
    <property type="project" value="TreeGrafter"/>
</dbReference>
<evidence type="ECO:0000256" key="13">
    <source>
        <dbReference type="SAM" id="MobiDB-lite"/>
    </source>
</evidence>
<evidence type="ECO:0000256" key="2">
    <source>
        <dbReference type="ARBA" id="ARBA00010304"/>
    </source>
</evidence>
<evidence type="ECO:0000256" key="5">
    <source>
        <dbReference type="ARBA" id="ARBA00022763"/>
    </source>
</evidence>
<feature type="compositionally biased region" description="Polar residues" evidence="13">
    <location>
        <begin position="529"/>
        <end position="538"/>
    </location>
</feature>
<dbReference type="GO" id="GO:0003684">
    <property type="term" value="F:damaged DNA binding"/>
    <property type="evidence" value="ECO:0007669"/>
    <property type="project" value="TreeGrafter"/>
</dbReference>
<dbReference type="InterPro" id="IPR011084">
    <property type="entry name" value="DRMBL"/>
</dbReference>
<dbReference type="PANTHER" id="PTHR23240:SF8">
    <property type="entry name" value="PROTEIN ARTEMIS"/>
    <property type="match status" value="1"/>
</dbReference>
<keyword evidence="9" id="KW-0234">DNA repair</keyword>
<evidence type="ECO:0000256" key="12">
    <source>
        <dbReference type="ARBA" id="ARBA00042677"/>
    </source>
</evidence>
<dbReference type="GO" id="GO:0006310">
    <property type="term" value="P:DNA recombination"/>
    <property type="evidence" value="ECO:0007669"/>
    <property type="project" value="UniProtKB-KW"/>
</dbReference>
<evidence type="ECO:0000256" key="11">
    <source>
        <dbReference type="ARBA" id="ARBA00039759"/>
    </source>
</evidence>
<dbReference type="GO" id="GO:0005634">
    <property type="term" value="C:nucleus"/>
    <property type="evidence" value="ECO:0007669"/>
    <property type="project" value="UniProtKB-SubCell"/>
</dbReference>
<dbReference type="GO" id="GO:0000723">
    <property type="term" value="P:telomere maintenance"/>
    <property type="evidence" value="ECO:0007669"/>
    <property type="project" value="TreeGrafter"/>
</dbReference>